<feature type="domain" description="PsbP C-terminal" evidence="1">
    <location>
        <begin position="96"/>
        <end position="256"/>
    </location>
</feature>
<reference evidence="3" key="1">
    <citation type="submission" date="2016-06" db="EMBL/GenBank/DDBJ databases">
        <title>Parallel loss of symbiosis genes in relatives of nitrogen-fixing non-legume Parasponia.</title>
        <authorList>
            <person name="Van Velzen R."/>
            <person name="Holmer R."/>
            <person name="Bu F."/>
            <person name="Rutten L."/>
            <person name="Van Zeijl A."/>
            <person name="Liu W."/>
            <person name="Santuari L."/>
            <person name="Cao Q."/>
            <person name="Sharma T."/>
            <person name="Shen D."/>
            <person name="Roswanjaya Y."/>
            <person name="Wardhani T."/>
            <person name="Kalhor M.S."/>
            <person name="Jansen J."/>
            <person name="Van den Hoogen J."/>
            <person name="Gungor B."/>
            <person name="Hartog M."/>
            <person name="Hontelez J."/>
            <person name="Verver J."/>
            <person name="Yang W.-C."/>
            <person name="Schijlen E."/>
            <person name="Repin R."/>
            <person name="Schilthuizen M."/>
            <person name="Schranz E."/>
            <person name="Heidstra R."/>
            <person name="Miyata K."/>
            <person name="Fedorova E."/>
            <person name="Kohlen W."/>
            <person name="Bisseling T."/>
            <person name="Smit S."/>
            <person name="Geurts R."/>
        </authorList>
    </citation>
    <scope>NUCLEOTIDE SEQUENCE [LARGE SCALE GENOMIC DNA]</scope>
    <source>
        <strain evidence="3">cv. RG33-2</strain>
    </source>
</reference>
<dbReference type="PANTHER" id="PTHR31407:SF17">
    <property type="entry name" value="PSBP DOMAIN-CONTAINING PROTEIN 3, CHLOROPLASTIC"/>
    <property type="match status" value="1"/>
</dbReference>
<gene>
    <name evidence="2" type="ORF">TorRG33x02_138030</name>
</gene>
<sequence length="257" mass="28496">MASIAFWYPSSLQRPLSQFTVLSNKNKNKNKGTAKLGQQCPVLCCENNEPEQCVSGANSRRQILLGMGMGMTITLSAFSFSPFLSNASADTTDAAEGFRIYTDDVNKFKMLIPQGWQVAAGEPNGFKSVTAFYPEENTSSNVTVVITGLGPDFTKIESFGKVDEFAETLVSGLDRSWQRPPGVAAKLINSKSANGFYYIDYSLQRPGETRRYLFSALGMSTNGWYNRLYTITGQFEEKESDNYGSKIEKAVKSFRFI</sequence>
<keyword evidence="3" id="KW-1185">Reference proteome</keyword>
<dbReference type="InterPro" id="IPR016123">
    <property type="entry name" value="Mog1/PsbP_a/b/a-sand"/>
</dbReference>
<dbReference type="AlphaFoldDB" id="A0A2P5EYB5"/>
<accession>A0A2P5EYB5</accession>
<dbReference type="SUPFAM" id="SSF55724">
    <property type="entry name" value="Mog1p/PsbP-like"/>
    <property type="match status" value="1"/>
</dbReference>
<dbReference type="OrthoDB" id="2013293at2759"/>
<dbReference type="InParanoid" id="A0A2P5EYB5"/>
<dbReference type="GO" id="GO:0009654">
    <property type="term" value="C:photosystem II oxygen evolving complex"/>
    <property type="evidence" value="ECO:0007669"/>
    <property type="project" value="InterPro"/>
</dbReference>
<dbReference type="Proteomes" id="UP000237000">
    <property type="component" value="Unassembled WGS sequence"/>
</dbReference>
<proteinExistence type="predicted"/>
<dbReference type="GO" id="GO:0005509">
    <property type="term" value="F:calcium ion binding"/>
    <property type="evidence" value="ECO:0007669"/>
    <property type="project" value="InterPro"/>
</dbReference>
<dbReference type="GO" id="GO:0015979">
    <property type="term" value="P:photosynthesis"/>
    <property type="evidence" value="ECO:0007669"/>
    <property type="project" value="InterPro"/>
</dbReference>
<dbReference type="PANTHER" id="PTHR31407">
    <property type="match status" value="1"/>
</dbReference>
<organism evidence="2 3">
    <name type="scientific">Trema orientale</name>
    <name type="common">Charcoal tree</name>
    <name type="synonym">Celtis orientalis</name>
    <dbReference type="NCBI Taxonomy" id="63057"/>
    <lineage>
        <taxon>Eukaryota</taxon>
        <taxon>Viridiplantae</taxon>
        <taxon>Streptophyta</taxon>
        <taxon>Embryophyta</taxon>
        <taxon>Tracheophyta</taxon>
        <taxon>Spermatophyta</taxon>
        <taxon>Magnoliopsida</taxon>
        <taxon>eudicotyledons</taxon>
        <taxon>Gunneridae</taxon>
        <taxon>Pentapetalae</taxon>
        <taxon>rosids</taxon>
        <taxon>fabids</taxon>
        <taxon>Rosales</taxon>
        <taxon>Cannabaceae</taxon>
        <taxon>Trema</taxon>
    </lineage>
</organism>
<dbReference type="GO" id="GO:0019898">
    <property type="term" value="C:extrinsic component of membrane"/>
    <property type="evidence" value="ECO:0007669"/>
    <property type="project" value="InterPro"/>
</dbReference>
<name>A0A2P5EYB5_TREOI</name>
<dbReference type="InterPro" id="IPR002683">
    <property type="entry name" value="PsbP_C"/>
</dbReference>
<dbReference type="Pfam" id="PF01789">
    <property type="entry name" value="PsbP"/>
    <property type="match status" value="1"/>
</dbReference>
<dbReference type="Gene3D" id="3.40.1000.10">
    <property type="entry name" value="Mog1/PsbP, alpha/beta/alpha sandwich"/>
    <property type="match status" value="1"/>
</dbReference>
<evidence type="ECO:0000313" key="3">
    <source>
        <dbReference type="Proteomes" id="UP000237000"/>
    </source>
</evidence>
<evidence type="ECO:0000313" key="2">
    <source>
        <dbReference type="EMBL" id="PON90518.1"/>
    </source>
</evidence>
<dbReference type="STRING" id="63057.A0A2P5EYB5"/>
<comment type="caution">
    <text evidence="2">The sequence shown here is derived from an EMBL/GenBank/DDBJ whole genome shotgun (WGS) entry which is preliminary data.</text>
</comment>
<protein>
    <submittedName>
        <fullName evidence="2">PsbP family</fullName>
    </submittedName>
</protein>
<evidence type="ECO:0000259" key="1">
    <source>
        <dbReference type="Pfam" id="PF01789"/>
    </source>
</evidence>
<dbReference type="FunCoup" id="A0A2P5EYB5">
    <property type="interactions" value="1300"/>
</dbReference>
<dbReference type="EMBL" id="JXTC01000083">
    <property type="protein sequence ID" value="PON90518.1"/>
    <property type="molecule type" value="Genomic_DNA"/>
</dbReference>